<dbReference type="InterPro" id="IPR015421">
    <property type="entry name" value="PyrdxlP-dep_Trfase_major"/>
</dbReference>
<evidence type="ECO:0000256" key="4">
    <source>
        <dbReference type="ARBA" id="ARBA00011738"/>
    </source>
</evidence>
<feature type="modified residue" description="N6-(pyridoxal phosphate)lysine" evidence="9 10">
    <location>
        <position position="226"/>
    </location>
</feature>
<dbReference type="GO" id="GO:0019264">
    <property type="term" value="P:glycine biosynthetic process from serine"/>
    <property type="evidence" value="ECO:0007669"/>
    <property type="project" value="UniProtKB-UniRule"/>
</dbReference>
<feature type="binding site" evidence="9">
    <location>
        <begin position="359"/>
        <end position="361"/>
    </location>
    <ligand>
        <name>(6S)-5,6,7,8-tetrahydrofolate</name>
        <dbReference type="ChEBI" id="CHEBI:57453"/>
    </ligand>
</feature>
<keyword evidence="7 9" id="KW-0808">Transferase</keyword>
<dbReference type="Gene3D" id="3.90.1150.10">
    <property type="entry name" value="Aspartate Aminotransferase, domain 1"/>
    <property type="match status" value="1"/>
</dbReference>
<evidence type="ECO:0000256" key="5">
    <source>
        <dbReference type="ARBA" id="ARBA00022490"/>
    </source>
</evidence>
<comment type="subunit">
    <text evidence="4 9">Homodimer.</text>
</comment>
<evidence type="ECO:0000259" key="11">
    <source>
        <dbReference type="Pfam" id="PF00464"/>
    </source>
</evidence>
<feature type="site" description="Plays an important role in substrate specificity" evidence="9">
    <location>
        <position position="225"/>
    </location>
</feature>
<sequence>MKNIEKIDPEISKILQKELLRQRSGAEMIASENFVSVAVLEAAGSILTNKYAEGYPSKRYYGGNEFIDQSEQLAIDRAKKLFGAEHVNVQPHAGSQANMEAYFALAELGDTILGFSLAHGGHLTHGHPVNFSGKFYNFVHYGVDQKTERIDMNKVMTLAKKHRPKIILAGASAYSRTIDFKAFKDVADQVGAYLMVDMAHIAGLVATGLHPDPMSYADVVTTTTHKTLRGPRGAIILCKTNDRLHPTDKKNLAQKIDSAVFPGMQGGPLEHIIAAKAVAFGEALLPEFKKYQKQVITNCKFLEDKFRQANIRMISDGTDNHLLMIDVTTLGLSGKEAENLLDQVHIFTNKNMIPYDKRSPFDPSGIRLGTAALTTRGLKEKDIEIVATVLIDTLKTKQATDKNKQTIIDLMTRFKLYPKL</sequence>
<dbReference type="GO" id="GO:0035999">
    <property type="term" value="P:tetrahydrofolate interconversion"/>
    <property type="evidence" value="ECO:0007669"/>
    <property type="project" value="UniProtKB-UniRule"/>
</dbReference>
<gene>
    <name evidence="9" type="primary">glyA</name>
    <name evidence="12" type="ORF">A2406_03675</name>
</gene>
<protein>
    <recommendedName>
        <fullName evidence="9">Serine hydroxymethyltransferase</fullName>
        <shortName evidence="9">SHMT</shortName>
        <shortName evidence="9">Serine methylase</shortName>
        <ecNumber evidence="9">2.1.2.1</ecNumber>
    </recommendedName>
</protein>
<dbReference type="Gene3D" id="3.40.640.10">
    <property type="entry name" value="Type I PLP-dependent aspartate aminotransferase-like (Major domain)"/>
    <property type="match status" value="1"/>
</dbReference>
<keyword evidence="12" id="KW-0489">Methyltransferase</keyword>
<keyword evidence="5 9" id="KW-0963">Cytoplasm</keyword>
<dbReference type="Pfam" id="PF00464">
    <property type="entry name" value="SHMT"/>
    <property type="match status" value="1"/>
</dbReference>
<evidence type="ECO:0000256" key="9">
    <source>
        <dbReference type="HAMAP-Rule" id="MF_00051"/>
    </source>
</evidence>
<dbReference type="GO" id="GO:0004372">
    <property type="term" value="F:glycine hydroxymethyltransferase activity"/>
    <property type="evidence" value="ECO:0007669"/>
    <property type="project" value="UniProtKB-UniRule"/>
</dbReference>
<dbReference type="PANTHER" id="PTHR11680">
    <property type="entry name" value="SERINE HYDROXYMETHYLTRANSFERASE"/>
    <property type="match status" value="1"/>
</dbReference>
<evidence type="ECO:0000313" key="12">
    <source>
        <dbReference type="EMBL" id="OGY93975.1"/>
    </source>
</evidence>
<evidence type="ECO:0000256" key="7">
    <source>
        <dbReference type="ARBA" id="ARBA00022679"/>
    </source>
</evidence>
<dbReference type="InterPro" id="IPR015424">
    <property type="entry name" value="PyrdxlP-dep_Trfase"/>
</dbReference>
<dbReference type="Proteomes" id="UP000177626">
    <property type="component" value="Unassembled WGS sequence"/>
</dbReference>
<dbReference type="FunFam" id="3.40.640.10:FF:000001">
    <property type="entry name" value="Serine hydroxymethyltransferase"/>
    <property type="match status" value="1"/>
</dbReference>
<dbReference type="CDD" id="cd00378">
    <property type="entry name" value="SHMT"/>
    <property type="match status" value="1"/>
</dbReference>
<dbReference type="EC" id="2.1.2.1" evidence="9"/>
<organism evidence="12 13">
    <name type="scientific">Candidatus Komeilibacteria bacterium RIFOXYC1_FULL_37_11</name>
    <dbReference type="NCBI Taxonomy" id="1798555"/>
    <lineage>
        <taxon>Bacteria</taxon>
        <taxon>Candidatus Komeiliibacteriota</taxon>
    </lineage>
</organism>
<name>A0A1G2BXU0_9BACT</name>
<comment type="function">
    <text evidence="9">Catalyzes the reversible interconversion of serine and glycine with tetrahydrofolate (THF) serving as the one-carbon carrier. This reaction serves as the major source of one-carbon groups required for the biosynthesis of purines, thymidylate, methionine, and other important biomolecules. Also exhibits THF-independent aldolase activity toward beta-hydroxyamino acids, producing glycine and aldehydes, via a retro-aldol mechanism.</text>
</comment>
<dbReference type="InterPro" id="IPR019798">
    <property type="entry name" value="Ser_HO-MeTrfase_PLP_BS"/>
</dbReference>
<dbReference type="AlphaFoldDB" id="A0A1G2BXU0"/>
<comment type="similarity">
    <text evidence="3 9">Belongs to the SHMT family.</text>
</comment>
<feature type="domain" description="Serine hydroxymethyltransferase-like" evidence="11">
    <location>
        <begin position="5"/>
        <end position="389"/>
    </location>
</feature>
<feature type="binding site" evidence="9">
    <location>
        <begin position="121"/>
        <end position="123"/>
    </location>
    <ligand>
        <name>(6S)-5,6,7,8-tetrahydrofolate</name>
        <dbReference type="ChEBI" id="CHEBI:57453"/>
    </ligand>
</feature>
<dbReference type="PANTHER" id="PTHR11680:SF35">
    <property type="entry name" value="SERINE HYDROXYMETHYLTRANSFERASE 1"/>
    <property type="match status" value="1"/>
</dbReference>
<dbReference type="GO" id="GO:0030170">
    <property type="term" value="F:pyridoxal phosphate binding"/>
    <property type="evidence" value="ECO:0007669"/>
    <property type="project" value="UniProtKB-UniRule"/>
</dbReference>
<evidence type="ECO:0000256" key="1">
    <source>
        <dbReference type="ARBA" id="ARBA00001933"/>
    </source>
</evidence>
<dbReference type="GO" id="GO:0008168">
    <property type="term" value="F:methyltransferase activity"/>
    <property type="evidence" value="ECO:0007669"/>
    <property type="project" value="UniProtKB-KW"/>
</dbReference>
<evidence type="ECO:0000256" key="2">
    <source>
        <dbReference type="ARBA" id="ARBA00004496"/>
    </source>
</evidence>
<evidence type="ECO:0000256" key="3">
    <source>
        <dbReference type="ARBA" id="ARBA00006376"/>
    </source>
</evidence>
<keyword evidence="6 9" id="KW-0554">One-carbon metabolism</keyword>
<dbReference type="InterPro" id="IPR049943">
    <property type="entry name" value="Ser_HO-MeTrfase-like"/>
</dbReference>
<evidence type="ECO:0000313" key="13">
    <source>
        <dbReference type="Proteomes" id="UP000177626"/>
    </source>
</evidence>
<dbReference type="HAMAP" id="MF_00051">
    <property type="entry name" value="SHMT"/>
    <property type="match status" value="1"/>
</dbReference>
<comment type="caution">
    <text evidence="12">The sequence shown here is derived from an EMBL/GenBank/DDBJ whole genome shotgun (WGS) entry which is preliminary data.</text>
</comment>
<dbReference type="InterPro" id="IPR001085">
    <property type="entry name" value="Ser_HO-MeTrfase"/>
</dbReference>
<dbReference type="PIRSF" id="PIRSF000412">
    <property type="entry name" value="SHMT"/>
    <property type="match status" value="1"/>
</dbReference>
<feature type="binding site" evidence="9">
    <location>
        <position position="117"/>
    </location>
    <ligand>
        <name>(6S)-5,6,7,8-tetrahydrofolate</name>
        <dbReference type="ChEBI" id="CHEBI:57453"/>
    </ligand>
</feature>
<evidence type="ECO:0000256" key="6">
    <source>
        <dbReference type="ARBA" id="ARBA00022563"/>
    </source>
</evidence>
<proteinExistence type="inferred from homology"/>
<evidence type="ECO:0000256" key="8">
    <source>
        <dbReference type="ARBA" id="ARBA00022898"/>
    </source>
</evidence>
<dbReference type="EMBL" id="MHKQ01000014">
    <property type="protein sequence ID" value="OGY93975.1"/>
    <property type="molecule type" value="Genomic_DNA"/>
</dbReference>
<comment type="catalytic activity">
    <reaction evidence="9">
        <text>(6R)-5,10-methylene-5,6,7,8-tetrahydrofolate + glycine + H2O = (6S)-5,6,7,8-tetrahydrofolate + L-serine</text>
        <dbReference type="Rhea" id="RHEA:15481"/>
        <dbReference type="ChEBI" id="CHEBI:15377"/>
        <dbReference type="ChEBI" id="CHEBI:15636"/>
        <dbReference type="ChEBI" id="CHEBI:33384"/>
        <dbReference type="ChEBI" id="CHEBI:57305"/>
        <dbReference type="ChEBI" id="CHEBI:57453"/>
        <dbReference type="EC" id="2.1.2.1"/>
    </reaction>
</comment>
<keyword evidence="9" id="KW-0028">Amino-acid biosynthesis</keyword>
<reference evidence="12 13" key="1">
    <citation type="journal article" date="2016" name="Nat. Commun.">
        <title>Thousands of microbial genomes shed light on interconnected biogeochemical processes in an aquifer system.</title>
        <authorList>
            <person name="Anantharaman K."/>
            <person name="Brown C.T."/>
            <person name="Hug L.A."/>
            <person name="Sharon I."/>
            <person name="Castelle C.J."/>
            <person name="Probst A.J."/>
            <person name="Thomas B.C."/>
            <person name="Singh A."/>
            <person name="Wilkins M.J."/>
            <person name="Karaoz U."/>
            <person name="Brodie E.L."/>
            <person name="Williams K.H."/>
            <person name="Hubbard S.S."/>
            <person name="Banfield J.F."/>
        </authorList>
    </citation>
    <scope>NUCLEOTIDE SEQUENCE [LARGE SCALE GENOMIC DNA]</scope>
</reference>
<dbReference type="InterPro" id="IPR039429">
    <property type="entry name" value="SHMT-like_dom"/>
</dbReference>
<dbReference type="UniPathway" id="UPA00288">
    <property type="reaction ID" value="UER01023"/>
</dbReference>
<dbReference type="NCBIfam" id="NF000586">
    <property type="entry name" value="PRK00011.1"/>
    <property type="match status" value="1"/>
</dbReference>
<comment type="caution">
    <text evidence="9">Lacks conserved residue(s) required for the propagation of feature annotation.</text>
</comment>
<evidence type="ECO:0000256" key="10">
    <source>
        <dbReference type="PIRSR" id="PIRSR000412-50"/>
    </source>
</evidence>
<dbReference type="PROSITE" id="PS00096">
    <property type="entry name" value="SHMT"/>
    <property type="match status" value="1"/>
</dbReference>
<dbReference type="InterPro" id="IPR015422">
    <property type="entry name" value="PyrdxlP-dep_Trfase_small"/>
</dbReference>
<comment type="pathway">
    <text evidence="9">One-carbon metabolism; tetrahydrofolate interconversion.</text>
</comment>
<comment type="subcellular location">
    <subcellularLocation>
        <location evidence="2 9">Cytoplasm</location>
    </subcellularLocation>
</comment>
<accession>A0A1G2BXU0</accession>
<dbReference type="UniPathway" id="UPA00193"/>
<comment type="cofactor">
    <cofactor evidence="1 9 10">
        <name>pyridoxal 5'-phosphate</name>
        <dbReference type="ChEBI" id="CHEBI:597326"/>
    </cofactor>
</comment>
<keyword evidence="8 9" id="KW-0663">Pyridoxal phosphate</keyword>
<dbReference type="GO" id="GO:0032259">
    <property type="term" value="P:methylation"/>
    <property type="evidence" value="ECO:0007669"/>
    <property type="project" value="UniProtKB-KW"/>
</dbReference>
<dbReference type="SUPFAM" id="SSF53383">
    <property type="entry name" value="PLP-dependent transferases"/>
    <property type="match status" value="1"/>
</dbReference>
<comment type="pathway">
    <text evidence="9">Amino-acid biosynthesis; glycine biosynthesis; glycine from L-serine: step 1/1.</text>
</comment>
<dbReference type="GO" id="GO:0005829">
    <property type="term" value="C:cytosol"/>
    <property type="evidence" value="ECO:0007669"/>
    <property type="project" value="TreeGrafter"/>
</dbReference>